<evidence type="ECO:0000256" key="1">
    <source>
        <dbReference type="SAM" id="MobiDB-lite"/>
    </source>
</evidence>
<dbReference type="VEuPathDB" id="VectorBase:GAUT033889"/>
<accession>A0A1A9VDM2</accession>
<organism evidence="2 3">
    <name type="scientific">Glossina austeni</name>
    <name type="common">Savannah tsetse fly</name>
    <dbReference type="NCBI Taxonomy" id="7395"/>
    <lineage>
        <taxon>Eukaryota</taxon>
        <taxon>Metazoa</taxon>
        <taxon>Ecdysozoa</taxon>
        <taxon>Arthropoda</taxon>
        <taxon>Hexapoda</taxon>
        <taxon>Insecta</taxon>
        <taxon>Pterygota</taxon>
        <taxon>Neoptera</taxon>
        <taxon>Endopterygota</taxon>
        <taxon>Diptera</taxon>
        <taxon>Brachycera</taxon>
        <taxon>Muscomorpha</taxon>
        <taxon>Hippoboscoidea</taxon>
        <taxon>Glossinidae</taxon>
        <taxon>Glossina</taxon>
    </lineage>
</organism>
<protein>
    <submittedName>
        <fullName evidence="2">Uncharacterized protein</fullName>
    </submittedName>
</protein>
<dbReference type="AlphaFoldDB" id="A0A1A9VDM2"/>
<feature type="compositionally biased region" description="Acidic residues" evidence="1">
    <location>
        <begin position="324"/>
        <end position="333"/>
    </location>
</feature>
<dbReference type="Proteomes" id="UP000078200">
    <property type="component" value="Unassembled WGS sequence"/>
</dbReference>
<name>A0A1A9VDM2_GLOAU</name>
<evidence type="ECO:0000313" key="2">
    <source>
        <dbReference type="EnsemblMetazoa" id="GAUT033889-PA"/>
    </source>
</evidence>
<evidence type="ECO:0000313" key="3">
    <source>
        <dbReference type="Proteomes" id="UP000078200"/>
    </source>
</evidence>
<feature type="region of interest" description="Disordered" evidence="1">
    <location>
        <begin position="306"/>
        <end position="333"/>
    </location>
</feature>
<dbReference type="EnsemblMetazoa" id="GAUT033889-RA">
    <property type="protein sequence ID" value="GAUT033889-PA"/>
    <property type="gene ID" value="GAUT033889"/>
</dbReference>
<reference evidence="2" key="1">
    <citation type="submission" date="2020-05" db="UniProtKB">
        <authorList>
            <consortium name="EnsemblMetazoa"/>
        </authorList>
    </citation>
    <scope>IDENTIFICATION</scope>
    <source>
        <strain evidence="2">TTRI</strain>
    </source>
</reference>
<keyword evidence="3" id="KW-1185">Reference proteome</keyword>
<feature type="compositionally biased region" description="Low complexity" evidence="1">
    <location>
        <begin position="313"/>
        <end position="323"/>
    </location>
</feature>
<sequence length="346" mass="39357">MFGIIWIIGIRKNHFSSNSKDNGKNGTIVSDCMWIEDMTKKRLPLDGNVVRQKALKIFNYLKETGQPSTDEDRHQFVKIQGERASADTNAADKYSEEFAKIIKEHDHLPDQIFNADETDQRITATFNRKSVELTLEKTESSNITVKEVWKQLSILNCVLIVGTSLKEVCQSTLRACLKALLPEAAVQEIVANPTQDEYRNVVRLANVIRGDGFDEITVDDIRELITDDEINEADLVAMTNEASSIEDSSDDLSNAQIENFSLKSAEKIWRKSWKRATCKLLEDTFKRITKPLKRIIKKLGNKNSTPLTSSFTNDSIENHNNNNGDEDDYDDEINDVNNFDYDNVEL</sequence>
<proteinExistence type="predicted"/>